<keyword evidence="1" id="KW-1185">Reference proteome</keyword>
<evidence type="ECO:0000313" key="1">
    <source>
        <dbReference type="Proteomes" id="UP000887565"/>
    </source>
</evidence>
<dbReference type="Proteomes" id="UP000887565">
    <property type="component" value="Unplaced"/>
</dbReference>
<reference evidence="2" key="1">
    <citation type="submission" date="2022-11" db="UniProtKB">
        <authorList>
            <consortium name="WormBaseParasite"/>
        </authorList>
    </citation>
    <scope>IDENTIFICATION</scope>
</reference>
<evidence type="ECO:0000313" key="2">
    <source>
        <dbReference type="WBParaSite" id="nRc.2.0.1.t20085-RA"/>
    </source>
</evidence>
<accession>A0A915J119</accession>
<dbReference type="WBParaSite" id="nRc.2.0.1.t20085-RA">
    <property type="protein sequence ID" value="nRc.2.0.1.t20085-RA"/>
    <property type="gene ID" value="nRc.2.0.1.g20085"/>
</dbReference>
<proteinExistence type="predicted"/>
<dbReference type="AlphaFoldDB" id="A0A915J119"/>
<name>A0A915J119_ROMCU</name>
<sequence>MILNIIDGNNFSFASNYSNEHNDATDHQLAQWMPIRRSAWTNVKSVWSWILVAWWDRNGGDSGGHFTRKIVAFSAPKTSKN</sequence>
<protein>
    <submittedName>
        <fullName evidence="2">Uncharacterized protein</fullName>
    </submittedName>
</protein>
<organism evidence="1 2">
    <name type="scientific">Romanomermis culicivorax</name>
    <name type="common">Nematode worm</name>
    <dbReference type="NCBI Taxonomy" id="13658"/>
    <lineage>
        <taxon>Eukaryota</taxon>
        <taxon>Metazoa</taxon>
        <taxon>Ecdysozoa</taxon>
        <taxon>Nematoda</taxon>
        <taxon>Enoplea</taxon>
        <taxon>Dorylaimia</taxon>
        <taxon>Mermithida</taxon>
        <taxon>Mermithoidea</taxon>
        <taxon>Mermithidae</taxon>
        <taxon>Romanomermis</taxon>
    </lineage>
</organism>